<proteinExistence type="predicted"/>
<sequence>MGTGKSDRAEGWIRSAAELAQSDPDAPLPVWVAIDDLESSLEVHLQREVGVLALETVGADIVIDGLDQRADRAERTIGYADSLTRRWPRSRVVLTSRATHNVRDSVVIRVDPMPKSYGRKLVSLVAGTAQVGDLRPEIEEALERPLFALLIGQQASSGELTTMTEVIEGVVRKVVGREDKDLYPHLRQLAIRTTTTARPVDPESFVDFDVASKLRDSPFLTTTAHGLSFSLATFEQWFASRAVLEEAVSLDDILVDLPSFDRWKYVLSIVLASGEPSRVDPVMARIARWNPGAIGWIINETESAGLNRYREDSSDSQQQMGYRLRFALEAMLDGLGPLSAAFTPFATTGLDSLEHFSLGLEYGGERVSTTWLISNQVPDNPLPPLIDASVEVSTNRWFSIETAAMPASRNWVWAAARNILAGDLSECLTSVAIRIASQHDGVVRREVEDLRRRNVTDPTDLDDIGRGLYGSIYPLPDVMPGRNGWPGFSLESVAKRVRAVIEAAIQCYIELCDSVAPNFGDTLAHKGMMPFEYYADMSYGGSGSGGPFSLGPAEPGIRWLLRPIGTPLPNGQRHGNNAVNITINDETRSAEIRDDKQAFGDAYFEYIANTPGLKPFSDSFSISTGRFDIIDKKPATHIAVGWLWDDLKNLKWVSGLKPNDRTE</sequence>
<reference evidence="1 2" key="1">
    <citation type="submission" date="2019-09" db="EMBL/GenBank/DDBJ databases">
        <title>Complete genome sequence of Mycobacterium avium subsp. hominissuis strain JP-H-1.</title>
        <authorList>
            <person name="Kinoshita Y."/>
            <person name="Niwa H."/>
            <person name="Uchida-Fujii E."/>
            <person name="Nukada T."/>
        </authorList>
    </citation>
    <scope>NUCLEOTIDE SEQUENCE [LARGE SCALE GENOMIC DNA]</scope>
    <source>
        <strain evidence="1 2">JP-H-1</strain>
    </source>
</reference>
<name>A0AAI8SJ90_MYCAV</name>
<gene>
    <name evidence="1" type="ORF">JPH1_06700</name>
</gene>
<evidence type="ECO:0000313" key="2">
    <source>
        <dbReference type="Proteomes" id="UP000327362"/>
    </source>
</evidence>
<dbReference type="EMBL" id="AP020326">
    <property type="protein sequence ID" value="BBN46195.1"/>
    <property type="molecule type" value="Genomic_DNA"/>
</dbReference>
<accession>A0AAI8SJ90</accession>
<dbReference type="Proteomes" id="UP000327362">
    <property type="component" value="Chromosome"/>
</dbReference>
<protein>
    <submittedName>
        <fullName evidence="1">Uncharacterized protein</fullName>
    </submittedName>
</protein>
<evidence type="ECO:0000313" key="1">
    <source>
        <dbReference type="EMBL" id="BBN46195.1"/>
    </source>
</evidence>
<dbReference type="AlphaFoldDB" id="A0AAI8SJ90"/>
<organism evidence="1 2">
    <name type="scientific">Mycobacterium avium subsp. hominissuis</name>
    <dbReference type="NCBI Taxonomy" id="439334"/>
    <lineage>
        <taxon>Bacteria</taxon>
        <taxon>Bacillati</taxon>
        <taxon>Actinomycetota</taxon>
        <taxon>Actinomycetes</taxon>
        <taxon>Mycobacteriales</taxon>
        <taxon>Mycobacteriaceae</taxon>
        <taxon>Mycobacterium</taxon>
        <taxon>Mycobacterium avium complex (MAC)</taxon>
    </lineage>
</organism>